<feature type="transmembrane region" description="Helical" evidence="7">
    <location>
        <begin position="30"/>
        <end position="49"/>
    </location>
</feature>
<name>A0A1H9IKL2_9BACI</name>
<accession>A0A1H9IKL2</accession>
<dbReference type="Proteomes" id="UP000199427">
    <property type="component" value="Unassembled WGS sequence"/>
</dbReference>
<dbReference type="EMBL" id="FOES01000025">
    <property type="protein sequence ID" value="SEQ74925.1"/>
    <property type="molecule type" value="Genomic_DNA"/>
</dbReference>
<evidence type="ECO:0000256" key="4">
    <source>
        <dbReference type="ARBA" id="ARBA00022692"/>
    </source>
</evidence>
<dbReference type="OrthoDB" id="9778331at2"/>
<dbReference type="InterPro" id="IPR023090">
    <property type="entry name" value="UPF0702_alpha/beta_dom_sf"/>
</dbReference>
<gene>
    <name evidence="9" type="ORF">SAMN05216362_12526</name>
</gene>
<keyword evidence="4 7" id="KW-0812">Transmembrane</keyword>
<evidence type="ECO:0000256" key="3">
    <source>
        <dbReference type="ARBA" id="ARBA00022475"/>
    </source>
</evidence>
<dbReference type="GO" id="GO:0005886">
    <property type="term" value="C:plasma membrane"/>
    <property type="evidence" value="ECO:0007669"/>
    <property type="project" value="UniProtKB-SubCell"/>
</dbReference>
<evidence type="ECO:0000256" key="2">
    <source>
        <dbReference type="ARBA" id="ARBA00006448"/>
    </source>
</evidence>
<evidence type="ECO:0000256" key="5">
    <source>
        <dbReference type="ARBA" id="ARBA00022989"/>
    </source>
</evidence>
<dbReference type="PANTHER" id="PTHR34582">
    <property type="entry name" value="UPF0702 TRANSMEMBRANE PROTEIN YCAP"/>
    <property type="match status" value="1"/>
</dbReference>
<evidence type="ECO:0000259" key="8">
    <source>
        <dbReference type="Pfam" id="PF04239"/>
    </source>
</evidence>
<feature type="domain" description="YetF C-terminal" evidence="8">
    <location>
        <begin position="77"/>
        <end position="208"/>
    </location>
</feature>
<keyword evidence="3" id="KW-1003">Cell membrane</keyword>
<evidence type="ECO:0000313" key="9">
    <source>
        <dbReference type="EMBL" id="SEQ74925.1"/>
    </source>
</evidence>
<feature type="transmembrane region" description="Helical" evidence="7">
    <location>
        <begin position="55"/>
        <end position="76"/>
    </location>
</feature>
<organism evidence="9 10">
    <name type="scientific">Piscibacillus halophilus</name>
    <dbReference type="NCBI Taxonomy" id="571933"/>
    <lineage>
        <taxon>Bacteria</taxon>
        <taxon>Bacillati</taxon>
        <taxon>Bacillota</taxon>
        <taxon>Bacilli</taxon>
        <taxon>Bacillales</taxon>
        <taxon>Bacillaceae</taxon>
        <taxon>Piscibacillus</taxon>
    </lineage>
</organism>
<keyword evidence="5 7" id="KW-1133">Transmembrane helix</keyword>
<dbReference type="AlphaFoldDB" id="A0A1H9IKL2"/>
<reference evidence="9 10" key="1">
    <citation type="submission" date="2016-10" db="EMBL/GenBank/DDBJ databases">
        <authorList>
            <person name="de Groot N.N."/>
        </authorList>
    </citation>
    <scope>NUCLEOTIDE SEQUENCE [LARGE SCALE GENOMIC DNA]</scope>
    <source>
        <strain evidence="9 10">DSM 21633</strain>
    </source>
</reference>
<dbReference type="STRING" id="571933.SAMN05216362_12526"/>
<comment type="similarity">
    <text evidence="2">Belongs to the UPF0702 family.</text>
</comment>
<dbReference type="Gene3D" id="3.30.240.20">
    <property type="entry name" value="bsu07140 like domains"/>
    <property type="match status" value="2"/>
</dbReference>
<evidence type="ECO:0000256" key="6">
    <source>
        <dbReference type="ARBA" id="ARBA00023136"/>
    </source>
</evidence>
<dbReference type="PANTHER" id="PTHR34582:SF5">
    <property type="entry name" value="UPF0702 TRANSMEMBRANE PROTEIN YETF"/>
    <property type="match status" value="1"/>
</dbReference>
<dbReference type="InterPro" id="IPR007353">
    <property type="entry name" value="DUF421"/>
</dbReference>
<dbReference type="RefSeq" id="WP_091774189.1">
    <property type="nucleotide sequence ID" value="NZ_FOES01000025.1"/>
</dbReference>
<dbReference type="Pfam" id="PF04239">
    <property type="entry name" value="DUF421"/>
    <property type="match status" value="1"/>
</dbReference>
<keyword evidence="10" id="KW-1185">Reference proteome</keyword>
<proteinExistence type="inferred from homology"/>
<protein>
    <submittedName>
        <fullName evidence="9">Uncharacterized membrane protein YcaP, DUF421 family</fullName>
    </submittedName>
</protein>
<evidence type="ECO:0000256" key="1">
    <source>
        <dbReference type="ARBA" id="ARBA00004651"/>
    </source>
</evidence>
<sequence>MLLFIGKVSILFIIYVMAVRLLGKSALAQLTAHDFGALFFIAYLLFGSIEVNGMLQAIIGGATILLLYLAITKLTLWNKLNKYLIGEPTFFIKHGKIMSHNLKKSRYTLSELMSIIRTNGYFDINDVDYALLEPNGEISVLPKKDKGFITPSHLDLNIDDNGLPIVVIVEGEIQRHNLKSINKNEDWLINELDSLGYSQLNKIFLATVRDKDLLLKVYTEH</sequence>
<keyword evidence="6 7" id="KW-0472">Membrane</keyword>
<feature type="transmembrane region" description="Helical" evidence="7">
    <location>
        <begin position="6"/>
        <end position="23"/>
    </location>
</feature>
<comment type="subcellular location">
    <subcellularLocation>
        <location evidence="1">Cell membrane</location>
        <topology evidence="1">Multi-pass membrane protein</topology>
    </subcellularLocation>
</comment>
<evidence type="ECO:0000256" key="7">
    <source>
        <dbReference type="SAM" id="Phobius"/>
    </source>
</evidence>
<evidence type="ECO:0000313" key="10">
    <source>
        <dbReference type="Proteomes" id="UP000199427"/>
    </source>
</evidence>